<dbReference type="EMBL" id="WVIE01000046">
    <property type="protein sequence ID" value="NDJ19931.1"/>
    <property type="molecule type" value="Genomic_DNA"/>
</dbReference>
<comment type="caution">
    <text evidence="1">The sequence shown here is derived from an EMBL/GenBank/DDBJ whole genome shotgun (WGS) entry which is preliminary data.</text>
</comment>
<name>A0A8J7Z8K9_9CYAN</name>
<organism evidence="1 2">
    <name type="scientific">Myxacorys almedinensis A</name>
    <dbReference type="NCBI Taxonomy" id="2690445"/>
    <lineage>
        <taxon>Bacteria</taxon>
        <taxon>Bacillati</taxon>
        <taxon>Cyanobacteriota</taxon>
        <taxon>Cyanophyceae</taxon>
        <taxon>Leptolyngbyales</taxon>
        <taxon>Leptolyngbyaceae</taxon>
        <taxon>Myxacorys</taxon>
        <taxon>Myxacorys almedinensis</taxon>
    </lineage>
</organism>
<evidence type="ECO:0000313" key="1">
    <source>
        <dbReference type="EMBL" id="NDJ19931.1"/>
    </source>
</evidence>
<keyword evidence="2" id="KW-1185">Reference proteome</keyword>
<dbReference type="Proteomes" id="UP000646053">
    <property type="component" value="Unassembled WGS sequence"/>
</dbReference>
<evidence type="ECO:0000313" key="2">
    <source>
        <dbReference type="Proteomes" id="UP000646053"/>
    </source>
</evidence>
<reference evidence="1" key="1">
    <citation type="submission" date="2019-12" db="EMBL/GenBank/DDBJ databases">
        <title>High-Quality draft genome sequences of three cyanobacteria isolated from the limestone walls of the Old Cathedral of Coimbra.</title>
        <authorList>
            <person name="Tiago I."/>
            <person name="Soares F."/>
            <person name="Portugal A."/>
        </authorList>
    </citation>
    <scope>NUCLEOTIDE SEQUENCE</scope>
    <source>
        <strain evidence="1">A</strain>
    </source>
</reference>
<protein>
    <recommendedName>
        <fullName evidence="3">Cytochrome c domain-containing protein</fullName>
    </recommendedName>
</protein>
<proteinExistence type="predicted"/>
<accession>A0A8J7Z8K9</accession>
<feature type="non-terminal residue" evidence="1">
    <location>
        <position position="437"/>
    </location>
</feature>
<dbReference type="AlphaFoldDB" id="A0A8J7Z8K9"/>
<gene>
    <name evidence="1" type="ORF">GS601_22060</name>
</gene>
<sequence length="437" mass="46348">MKTANSLRSILLLISLLIVVSFVGYRLELALPTRAPKLANTFTPVTQPPPQEVGSYDVLGITVSKAEAEQLLRTEEGRVQLAPENGAVAITDDLINKGRDAFYRETFGNEYFFTDVVGAIAGPLNLVTMGKAIAALGGQPTSNLQVPIDNDVVIGGRTFTAGTLVDTGLDVPAGALLPLGMQTVKSGAKLRVGLTCALCHASVDTKTGRILEGAPNVDLDSGLLQAFGTNSAAMFRATGVKPAEMPLGEQTYINTAGQKARLPDAKMLEDAVDAQLLAWAPGNFDSTPDNVNNPSQIPSSYTFDTHPYGWSGFASVGWFQGLTTLNNNVHAANSDPTNDTYNAKYLLGLDQETYLGVILQNAADRRFRLPDGAKPTKFFEKGDPTPGEPGINEVIRMPGYPKGSIFMLDGFIAGSPGLPVGTELNGMSAYQNTLAPP</sequence>
<evidence type="ECO:0008006" key="3">
    <source>
        <dbReference type="Google" id="ProtNLM"/>
    </source>
</evidence>